<evidence type="ECO:0000313" key="3">
    <source>
        <dbReference type="Proteomes" id="UP000177622"/>
    </source>
</evidence>
<gene>
    <name evidence="2" type="ORF">PENARI_c013G11617</name>
</gene>
<name>A0A1F5LE43_PENAI</name>
<evidence type="ECO:0000313" key="2">
    <source>
        <dbReference type="EMBL" id="OGE51482.1"/>
    </source>
</evidence>
<sequence>MDFVTGPSYPIQAPSSTLTPNGLRTGDWAWVAHVTRATSSRFPGEASQPIGNPRSPVSVRNRPSGSSSSHALISAETQPTQPTQPTDVPFRGKTVPARPVPPSALPFSSFIGGYSANRKWVKAVVVLKNKCIF</sequence>
<protein>
    <submittedName>
        <fullName evidence="2">Uncharacterized protein</fullName>
    </submittedName>
</protein>
<dbReference type="RefSeq" id="XP_022486926.1">
    <property type="nucleotide sequence ID" value="XM_022633368.1"/>
</dbReference>
<feature type="compositionally biased region" description="Low complexity" evidence="1">
    <location>
        <begin position="77"/>
        <end position="86"/>
    </location>
</feature>
<dbReference type="Proteomes" id="UP000177622">
    <property type="component" value="Unassembled WGS sequence"/>
</dbReference>
<feature type="compositionally biased region" description="Low complexity" evidence="1">
    <location>
        <begin position="52"/>
        <end position="69"/>
    </location>
</feature>
<dbReference type="OrthoDB" id="10510159at2759"/>
<keyword evidence="3" id="KW-1185">Reference proteome</keyword>
<proteinExistence type="predicted"/>
<comment type="caution">
    <text evidence="2">The sequence shown here is derived from an EMBL/GenBank/DDBJ whole genome shotgun (WGS) entry which is preliminary data.</text>
</comment>
<dbReference type="AlphaFoldDB" id="A0A1F5LE43"/>
<reference evidence="2 3" key="1">
    <citation type="journal article" date="2016" name="Sci. Rep.">
        <title>Penicillium arizonense, a new, genome sequenced fungal species, reveals a high chemical diversity in secreted metabolites.</title>
        <authorList>
            <person name="Grijseels S."/>
            <person name="Nielsen J.C."/>
            <person name="Randelovic M."/>
            <person name="Nielsen J."/>
            <person name="Nielsen K.F."/>
            <person name="Workman M."/>
            <person name="Frisvad J.C."/>
        </authorList>
    </citation>
    <scope>NUCLEOTIDE SEQUENCE [LARGE SCALE GENOMIC DNA]</scope>
    <source>
        <strain evidence="2 3">CBS 141311</strain>
    </source>
</reference>
<dbReference type="EMBL" id="LXJU01000013">
    <property type="protein sequence ID" value="OGE51482.1"/>
    <property type="molecule type" value="Genomic_DNA"/>
</dbReference>
<evidence type="ECO:0000256" key="1">
    <source>
        <dbReference type="SAM" id="MobiDB-lite"/>
    </source>
</evidence>
<feature type="region of interest" description="Disordered" evidence="1">
    <location>
        <begin position="39"/>
        <end position="98"/>
    </location>
</feature>
<feature type="region of interest" description="Disordered" evidence="1">
    <location>
        <begin position="1"/>
        <end position="20"/>
    </location>
</feature>
<organism evidence="2 3">
    <name type="scientific">Penicillium arizonense</name>
    <dbReference type="NCBI Taxonomy" id="1835702"/>
    <lineage>
        <taxon>Eukaryota</taxon>
        <taxon>Fungi</taxon>
        <taxon>Dikarya</taxon>
        <taxon>Ascomycota</taxon>
        <taxon>Pezizomycotina</taxon>
        <taxon>Eurotiomycetes</taxon>
        <taxon>Eurotiomycetidae</taxon>
        <taxon>Eurotiales</taxon>
        <taxon>Aspergillaceae</taxon>
        <taxon>Penicillium</taxon>
    </lineage>
</organism>
<dbReference type="GeneID" id="34578102"/>
<accession>A0A1F5LE43</accession>